<evidence type="ECO:0000313" key="4">
    <source>
        <dbReference type="EMBL" id="WAQ95427.1"/>
    </source>
</evidence>
<accession>A0ABY7DCN2</accession>
<dbReference type="InterPro" id="IPR039630">
    <property type="entry name" value="FAM149"/>
</dbReference>
<feature type="region of interest" description="Disordered" evidence="2">
    <location>
        <begin position="587"/>
        <end position="619"/>
    </location>
</feature>
<feature type="compositionally biased region" description="Polar residues" evidence="2">
    <location>
        <begin position="217"/>
        <end position="239"/>
    </location>
</feature>
<feature type="domain" description="DUF3719" evidence="3">
    <location>
        <begin position="282"/>
        <end position="337"/>
    </location>
</feature>
<dbReference type="InterPro" id="IPR022194">
    <property type="entry name" value="DUF3719"/>
</dbReference>
<dbReference type="PANTHER" id="PTHR31997">
    <property type="entry name" value="AGAP003710-PA"/>
    <property type="match status" value="1"/>
</dbReference>
<feature type="region of interest" description="Disordered" evidence="2">
    <location>
        <begin position="1"/>
        <end position="48"/>
    </location>
</feature>
<keyword evidence="5" id="KW-1185">Reference proteome</keyword>
<name>A0ABY7DCN2_MYAAR</name>
<feature type="region of interest" description="Disordered" evidence="2">
    <location>
        <begin position="353"/>
        <end position="388"/>
    </location>
</feature>
<proteinExistence type="inferred from homology"/>
<feature type="region of interest" description="Disordered" evidence="2">
    <location>
        <begin position="524"/>
        <end position="548"/>
    </location>
</feature>
<feature type="compositionally biased region" description="Polar residues" evidence="2">
    <location>
        <begin position="378"/>
        <end position="388"/>
    </location>
</feature>
<organism evidence="4 5">
    <name type="scientific">Mya arenaria</name>
    <name type="common">Soft-shell clam</name>
    <dbReference type="NCBI Taxonomy" id="6604"/>
    <lineage>
        <taxon>Eukaryota</taxon>
        <taxon>Metazoa</taxon>
        <taxon>Spiralia</taxon>
        <taxon>Lophotrochozoa</taxon>
        <taxon>Mollusca</taxon>
        <taxon>Bivalvia</taxon>
        <taxon>Autobranchia</taxon>
        <taxon>Heteroconchia</taxon>
        <taxon>Euheterodonta</taxon>
        <taxon>Imparidentia</taxon>
        <taxon>Neoheterodontei</taxon>
        <taxon>Myida</taxon>
        <taxon>Myoidea</taxon>
        <taxon>Myidae</taxon>
        <taxon>Mya</taxon>
    </lineage>
</organism>
<feature type="compositionally biased region" description="Polar residues" evidence="2">
    <location>
        <begin position="353"/>
        <end position="363"/>
    </location>
</feature>
<evidence type="ECO:0000313" key="5">
    <source>
        <dbReference type="Proteomes" id="UP001164746"/>
    </source>
</evidence>
<evidence type="ECO:0000259" key="3">
    <source>
        <dbReference type="Pfam" id="PF12516"/>
    </source>
</evidence>
<feature type="region of interest" description="Disordered" evidence="2">
    <location>
        <begin position="473"/>
        <end position="511"/>
    </location>
</feature>
<feature type="compositionally biased region" description="Polar residues" evidence="2">
    <location>
        <begin position="605"/>
        <end position="619"/>
    </location>
</feature>
<dbReference type="Proteomes" id="UP001164746">
    <property type="component" value="Chromosome 2"/>
</dbReference>
<comment type="similarity">
    <text evidence="1">Belongs to the FAM149 family.</text>
</comment>
<feature type="region of interest" description="Disordered" evidence="2">
    <location>
        <begin position="650"/>
        <end position="691"/>
    </location>
</feature>
<reference evidence="4" key="1">
    <citation type="submission" date="2022-11" db="EMBL/GenBank/DDBJ databases">
        <title>Centuries of genome instability and evolution in soft-shell clam transmissible cancer (bioRxiv).</title>
        <authorList>
            <person name="Hart S.F.M."/>
            <person name="Yonemitsu M.A."/>
            <person name="Giersch R.M."/>
            <person name="Beal B.F."/>
            <person name="Arriagada G."/>
            <person name="Davis B.W."/>
            <person name="Ostrander E.A."/>
            <person name="Goff S.P."/>
            <person name="Metzger M.J."/>
        </authorList>
    </citation>
    <scope>NUCLEOTIDE SEQUENCE</scope>
    <source>
        <strain evidence="4">MELC-2E11</strain>
        <tissue evidence="4">Siphon/mantle</tissue>
    </source>
</reference>
<dbReference type="EMBL" id="CP111013">
    <property type="protein sequence ID" value="WAQ95427.1"/>
    <property type="molecule type" value="Genomic_DNA"/>
</dbReference>
<evidence type="ECO:0000256" key="1">
    <source>
        <dbReference type="ARBA" id="ARBA00008309"/>
    </source>
</evidence>
<dbReference type="Pfam" id="PF12516">
    <property type="entry name" value="DUF3719"/>
    <property type="match status" value="1"/>
</dbReference>
<gene>
    <name evidence="4" type="ORF">MAR_028117</name>
</gene>
<feature type="compositionally biased region" description="Low complexity" evidence="2">
    <location>
        <begin position="31"/>
        <end position="45"/>
    </location>
</feature>
<feature type="region of interest" description="Disordered" evidence="2">
    <location>
        <begin position="213"/>
        <end position="242"/>
    </location>
</feature>
<feature type="compositionally biased region" description="Low complexity" evidence="2">
    <location>
        <begin position="492"/>
        <end position="503"/>
    </location>
</feature>
<feature type="compositionally biased region" description="Polar residues" evidence="2">
    <location>
        <begin position="665"/>
        <end position="678"/>
    </location>
</feature>
<sequence length="691" mass="77641">MGTEVAARPSIPTGLPANNHGPGRRKRERSFSSSGSVGSNANSSSKPVYARDYSLRIQRKKYSLAKAIVCVGAKIHHRTSPALSLPDDKLRQQQVFQENSKLSSNTTGRIREISFISESNSSQRSYATNQKAISKYSDSQDYKNRYRAQGGVTEPYVGRAVLDKNDSQESHFSAIQSQGAQGFDSWPLEFPFQYDDYVEESYYRYYDNDTHGYHETPASSQRSSPTITEDVASSSQSVQEDLCQTGYTTERSSVDSQYSWDEFDRQAAKTVQRLFDEIDSVLFELRSNQAEQSIYKECQEWGTLFPHLRVLGRQLVPVQDAGFELIEREMSRPNTTSSLDLVEITDHDLSLNSQDSQGLSISGRSVRAKMPPPEARSRNASTPSTQSEFSFLEEEIYEQEGDYEEHSDHKKQLTPRRRRVAYPPVTPNACFKDSVASSAFDCMWHEIISWIRPLLKKYSITIFECPSGDMADTHQGIPSTRPVSSLPIGMNRRPPTTRGYGPRNVKNNDEDQSLPLRVRKIDIGQTASPTYNPRNGALPPIGTPGPLELEQNSRLQKKLVSSRASSAVDKDLRVVYRDRLFGAPDTRPSTTHAFRSETPVGLNRRASTPFNSSAFNNPPLSRNSYGAGGMHLDIRGSGLQPSHDLGQLGNIPQEEDTEGMEEPVHQNQWTPSTPSHNNPYRRSRQLFLKEK</sequence>
<evidence type="ECO:0000256" key="2">
    <source>
        <dbReference type="SAM" id="MobiDB-lite"/>
    </source>
</evidence>
<dbReference type="PANTHER" id="PTHR31997:SF1">
    <property type="entry name" value="AGAP003710-PA"/>
    <property type="match status" value="1"/>
</dbReference>
<protein>
    <submittedName>
        <fullName evidence="4">F149A-like protein</fullName>
    </submittedName>
</protein>